<name>A0AAV7K2W8_9METZ</name>
<sequence length="371" mass="42716">MQEDISCLENVWVWRDDTECLVCAPKQDADLLREFWSGQSKPTRSLRSNHYDRNLFRSINNFHKLQDRLIQNHPLTLFTDFTANRQVQTIGLYKIKQITLNYIADKHLDKMLIGAVIKFDTCLSLCCFDKLLLCCIRYFHDFQCIRQYDDVGDNAYKYLDSSSKDWEEKVLAAKAGLSCMRSTIARVYSSLILCMGLDESLHHSSYGKRKTSKSQIDNQFYEAMYDYLLFGVWITFSRLHWEQIKSSIGTLFKAPFTICLDKTPTPIDFKHSVSVDFARIGRDSKGLIISASKHKHTRSKVMQVILPEVSSMSPIPDQMEDELSLEELIQLTENVGIIGSNLALFDPLTLEPLPERLRLSSTSFSRSNTNS</sequence>
<dbReference type="GO" id="GO:0019902">
    <property type="term" value="F:phosphatase binding"/>
    <property type="evidence" value="ECO:0007669"/>
    <property type="project" value="InterPro"/>
</dbReference>
<gene>
    <name evidence="1" type="ORF">LOD99_1007</name>
</gene>
<dbReference type="InterPro" id="IPR026142">
    <property type="entry name" value="Pro_pase_1_reg_su_36"/>
</dbReference>
<dbReference type="AlphaFoldDB" id="A0AAV7K2W8"/>
<comment type="caution">
    <text evidence="1">The sequence shown here is derived from an EMBL/GenBank/DDBJ whole genome shotgun (WGS) entry which is preliminary data.</text>
</comment>
<dbReference type="EMBL" id="JAKMXF010000222">
    <property type="protein sequence ID" value="KAI6654611.1"/>
    <property type="molecule type" value="Genomic_DNA"/>
</dbReference>
<evidence type="ECO:0000313" key="1">
    <source>
        <dbReference type="EMBL" id="KAI6654611.1"/>
    </source>
</evidence>
<keyword evidence="2" id="KW-1185">Reference proteome</keyword>
<organism evidence="1 2">
    <name type="scientific">Oopsacas minuta</name>
    <dbReference type="NCBI Taxonomy" id="111878"/>
    <lineage>
        <taxon>Eukaryota</taxon>
        <taxon>Metazoa</taxon>
        <taxon>Porifera</taxon>
        <taxon>Hexactinellida</taxon>
        <taxon>Hexasterophora</taxon>
        <taxon>Lyssacinosida</taxon>
        <taxon>Leucopsacidae</taxon>
        <taxon>Oopsacas</taxon>
    </lineage>
</organism>
<dbReference type="PANTHER" id="PTHR21055">
    <property type="entry name" value="PROTEIN PHOSPHATASE 1 REGULATORY SUBUNIT 36"/>
    <property type="match status" value="1"/>
</dbReference>
<evidence type="ECO:0000313" key="2">
    <source>
        <dbReference type="Proteomes" id="UP001165289"/>
    </source>
</evidence>
<dbReference type="Proteomes" id="UP001165289">
    <property type="component" value="Unassembled WGS sequence"/>
</dbReference>
<dbReference type="PANTHER" id="PTHR21055:SF3">
    <property type="entry name" value="PROTEIN PHOSPHATASE 1 REGULATORY SUBUNIT 36"/>
    <property type="match status" value="1"/>
</dbReference>
<proteinExistence type="predicted"/>
<dbReference type="Pfam" id="PF14895">
    <property type="entry name" value="PPPI_inhib"/>
    <property type="match status" value="1"/>
</dbReference>
<accession>A0AAV7K2W8</accession>
<reference evidence="1 2" key="1">
    <citation type="journal article" date="2023" name="BMC Biol.">
        <title>The compact genome of the sponge Oopsacas minuta (Hexactinellida) is lacking key metazoan core genes.</title>
        <authorList>
            <person name="Santini S."/>
            <person name="Schenkelaars Q."/>
            <person name="Jourda C."/>
            <person name="Duchesne M."/>
            <person name="Belahbib H."/>
            <person name="Rocher C."/>
            <person name="Selva M."/>
            <person name="Riesgo A."/>
            <person name="Vervoort M."/>
            <person name="Leys S.P."/>
            <person name="Kodjabachian L."/>
            <person name="Le Bivic A."/>
            <person name="Borchiellini C."/>
            <person name="Claverie J.M."/>
            <person name="Renard E."/>
        </authorList>
    </citation>
    <scope>NUCLEOTIDE SEQUENCE [LARGE SCALE GENOMIC DNA]</scope>
    <source>
        <strain evidence="1">SPO-2</strain>
    </source>
</reference>
<protein>
    <submittedName>
        <fullName evidence="1">Uncharacterized protein</fullName>
    </submittedName>
</protein>